<name>A0A3S5B016_9PLAT</name>
<dbReference type="Proteomes" id="UP000784294">
    <property type="component" value="Unassembled WGS sequence"/>
</dbReference>
<dbReference type="PANTHER" id="PTHR10192:SF5">
    <property type="entry name" value="GEPHYRIN"/>
    <property type="match status" value="1"/>
</dbReference>
<evidence type="ECO:0000259" key="6">
    <source>
        <dbReference type="SMART" id="SM00852"/>
    </source>
</evidence>
<evidence type="ECO:0000313" key="8">
    <source>
        <dbReference type="Proteomes" id="UP000784294"/>
    </source>
</evidence>
<dbReference type="Pfam" id="PF00994">
    <property type="entry name" value="MoCF_biosynth"/>
    <property type="match status" value="2"/>
</dbReference>
<dbReference type="EMBL" id="CAAALY010244762">
    <property type="protein sequence ID" value="VEL32851.1"/>
    <property type="molecule type" value="Genomic_DNA"/>
</dbReference>
<evidence type="ECO:0000256" key="4">
    <source>
        <dbReference type="RuleBase" id="RU365090"/>
    </source>
</evidence>
<dbReference type="GO" id="GO:0006777">
    <property type="term" value="P:Mo-molybdopterin cofactor biosynthetic process"/>
    <property type="evidence" value="ECO:0007669"/>
    <property type="project" value="UniProtKB-UniRule"/>
</dbReference>
<feature type="domain" description="MoaB/Mog" evidence="6">
    <location>
        <begin position="16"/>
        <end position="231"/>
    </location>
</feature>
<comment type="catalytic activity">
    <reaction evidence="4">
        <text>adenylyl-molybdopterin + molybdate = Mo-molybdopterin + AMP + H(+)</text>
        <dbReference type="Rhea" id="RHEA:35047"/>
        <dbReference type="ChEBI" id="CHEBI:15378"/>
        <dbReference type="ChEBI" id="CHEBI:36264"/>
        <dbReference type="ChEBI" id="CHEBI:62727"/>
        <dbReference type="ChEBI" id="CHEBI:71302"/>
        <dbReference type="ChEBI" id="CHEBI:456215"/>
    </reaction>
</comment>
<dbReference type="UniPathway" id="UPA00344"/>
<keyword evidence="4" id="KW-0479">Metal-binding</keyword>
<comment type="cofactor">
    <cofactor evidence="4">
        <name>Mg(2+)</name>
        <dbReference type="ChEBI" id="CHEBI:18420"/>
    </cofactor>
</comment>
<dbReference type="GO" id="GO:0046872">
    <property type="term" value="F:metal ion binding"/>
    <property type="evidence" value="ECO:0007669"/>
    <property type="project" value="UniProtKB-UniRule"/>
</dbReference>
<dbReference type="InterPro" id="IPR008284">
    <property type="entry name" value="MoCF_biosynth_CS"/>
</dbReference>
<keyword evidence="4" id="KW-0500">Molybdenum</keyword>
<keyword evidence="4" id="KW-0808">Transferase</keyword>
<comment type="function">
    <text evidence="4">Catalyzes two steps in the biosynthesis of the molybdenum cofactor. In the first step, molybdopterin is adenylated. Subsequently, molybdate is inserted into adenylated molybdopterin and AMP is released.</text>
</comment>
<sequence>MLPGCTISAAGPLNIAFLVVSDTCTKLDHLDASGQVARCLIRTSGHRLISEAIVPDSPNHIKRRILDWCTKPLPLASLTHPLISSPSIPLIEGALASSPCSEGTFQPTERCFVDVVITSGGTGLSSRDQTPGAVLSLLSWSSPWDQAARLNYSREEDNGVEITRSHRLPGIETALTIVSLQHTPLAALARFTAIAFYDSGSQCYRPIICLPGSPKAVHQCLNFLIPILPHMVNQLRDRPDSLHPSHGEFSGQVLIESPKKLPPQRPPPLPPQPLRQVPLFSAAEQATVSNPSATPRPPCYPTCSYPTVSEFSPIKSITQRPRTSPFPMLSVQSAIDLVLSEAFDLAFHRLHTRDQSQRIEWKNFEAALGRRLAVSLTGLECLPPYDASMKDGYACILVEGAGPRQVIGVLRAGDEAGFGEPDLTLGTCYRVSTGGRIPKGADCVVQVEDTELIETKLVSRMKKRETMRLILDDVSKENSDIGTRHNKSSEPDNDKVPDGVEDEEEEAVIMVKKAPSCVGHNIRPRGSDLPLGMVFPRGMRLGPTELGLLASAGLFSDGQHPDISVKADHPDLSSCRLPCFPAIRVGILSSGDELIDPCDFYPHTSSSLNVFIRDSNRPCLLSLLRASTAGDRDCPVELIDLGLVGDKIDQLAEKLHFSVAEAACDVVVTTGGMSMGENDLLLRVLTSRLNARIHFARLLMKPGKPTAFATVTW</sequence>
<dbReference type="Pfam" id="PF03453">
    <property type="entry name" value="MoeA_N"/>
    <property type="match status" value="1"/>
</dbReference>
<dbReference type="InterPro" id="IPR036425">
    <property type="entry name" value="MoaB/Mog-like_dom_sf"/>
</dbReference>
<dbReference type="PANTHER" id="PTHR10192">
    <property type="entry name" value="MOLYBDOPTERIN BIOSYNTHESIS PROTEIN"/>
    <property type="match status" value="1"/>
</dbReference>
<dbReference type="OrthoDB" id="4349954at2759"/>
<protein>
    <recommendedName>
        <fullName evidence="6">MoaB/Mog domain-containing protein</fullName>
    </recommendedName>
</protein>
<evidence type="ECO:0000313" key="7">
    <source>
        <dbReference type="EMBL" id="VEL32851.1"/>
    </source>
</evidence>
<feature type="region of interest" description="Disordered" evidence="5">
    <location>
        <begin position="477"/>
        <end position="502"/>
    </location>
</feature>
<dbReference type="Gene3D" id="3.90.105.10">
    <property type="entry name" value="Molybdopterin biosynthesis moea protein, domain 2"/>
    <property type="match status" value="1"/>
</dbReference>
<keyword evidence="3 4" id="KW-0501">Molybdenum cofactor biosynthesis</keyword>
<dbReference type="GO" id="GO:0061598">
    <property type="term" value="F:molybdopterin adenylyltransferase activity"/>
    <property type="evidence" value="ECO:0007669"/>
    <property type="project" value="UniProtKB-UniRule"/>
</dbReference>
<keyword evidence="8" id="KW-1185">Reference proteome</keyword>
<reference evidence="7" key="1">
    <citation type="submission" date="2018-11" db="EMBL/GenBank/DDBJ databases">
        <authorList>
            <consortium name="Pathogen Informatics"/>
        </authorList>
    </citation>
    <scope>NUCLEOTIDE SEQUENCE</scope>
</reference>
<comment type="similarity">
    <text evidence="1">In the N-terminal section; belongs to the MoaB/Mog family.</text>
</comment>
<feature type="domain" description="MoaB/Mog" evidence="6">
    <location>
        <begin position="586"/>
        <end position="713"/>
    </location>
</feature>
<dbReference type="GO" id="GO:0061599">
    <property type="term" value="F:molybdopterin molybdotransferase activity"/>
    <property type="evidence" value="ECO:0007669"/>
    <property type="project" value="UniProtKB-UniRule"/>
</dbReference>
<dbReference type="SUPFAM" id="SSF63882">
    <property type="entry name" value="MoeA N-terminal region -like"/>
    <property type="match status" value="2"/>
</dbReference>
<evidence type="ECO:0000256" key="1">
    <source>
        <dbReference type="ARBA" id="ARBA00007589"/>
    </source>
</evidence>
<comment type="similarity">
    <text evidence="4">Belongs to the MoeA family.</text>
</comment>
<dbReference type="PROSITE" id="PS01079">
    <property type="entry name" value="MOCF_BIOSYNTHESIS_2"/>
    <property type="match status" value="1"/>
</dbReference>
<dbReference type="Gene3D" id="3.40.980.10">
    <property type="entry name" value="MoaB/Mog-like domain"/>
    <property type="match status" value="2"/>
</dbReference>
<keyword evidence="4" id="KW-0460">Magnesium</keyword>
<organism evidence="7 8">
    <name type="scientific">Protopolystoma xenopodis</name>
    <dbReference type="NCBI Taxonomy" id="117903"/>
    <lineage>
        <taxon>Eukaryota</taxon>
        <taxon>Metazoa</taxon>
        <taxon>Spiralia</taxon>
        <taxon>Lophotrochozoa</taxon>
        <taxon>Platyhelminthes</taxon>
        <taxon>Monogenea</taxon>
        <taxon>Polyopisthocotylea</taxon>
        <taxon>Polystomatidea</taxon>
        <taxon>Polystomatidae</taxon>
        <taxon>Protopolystoma</taxon>
    </lineage>
</organism>
<dbReference type="SMART" id="SM00852">
    <property type="entry name" value="MoCF_biosynth"/>
    <property type="match status" value="2"/>
</dbReference>
<dbReference type="InterPro" id="IPR005110">
    <property type="entry name" value="MoeA_linker/N"/>
</dbReference>
<accession>A0A3S5B016</accession>
<evidence type="ECO:0000256" key="3">
    <source>
        <dbReference type="ARBA" id="ARBA00023150"/>
    </source>
</evidence>
<gene>
    <name evidence="7" type="ORF">PXEA_LOCUS26291</name>
</gene>
<proteinExistence type="inferred from homology"/>
<dbReference type="InterPro" id="IPR001453">
    <property type="entry name" value="MoaB/Mog_dom"/>
</dbReference>
<comment type="caution">
    <text evidence="7">The sequence shown here is derived from an EMBL/GenBank/DDBJ whole genome shotgun (WGS) entry which is preliminary data.</text>
</comment>
<evidence type="ECO:0000256" key="2">
    <source>
        <dbReference type="ARBA" id="ARBA00008339"/>
    </source>
</evidence>
<dbReference type="Gene3D" id="2.170.190.11">
    <property type="entry name" value="Molybdopterin biosynthesis moea protein, domain 3"/>
    <property type="match status" value="1"/>
</dbReference>
<comment type="similarity">
    <text evidence="2">In the C-terminal section; belongs to the MoeA family.</text>
</comment>
<dbReference type="AlphaFoldDB" id="A0A3S5B016"/>
<dbReference type="SUPFAM" id="SSF53218">
    <property type="entry name" value="Molybdenum cofactor biosynthesis proteins"/>
    <property type="match status" value="2"/>
</dbReference>
<dbReference type="InterPro" id="IPR036135">
    <property type="entry name" value="MoeA_linker/N_sf"/>
</dbReference>
<comment type="pathway">
    <text evidence="4">Cofactor biosynthesis; molybdopterin biosynthesis.</text>
</comment>
<dbReference type="GO" id="GO:0005524">
    <property type="term" value="F:ATP binding"/>
    <property type="evidence" value="ECO:0007669"/>
    <property type="project" value="UniProtKB-UniRule"/>
</dbReference>
<comment type="catalytic activity">
    <reaction evidence="4">
        <text>molybdopterin + ATP + H(+) = adenylyl-molybdopterin + diphosphate</text>
        <dbReference type="Rhea" id="RHEA:31331"/>
        <dbReference type="ChEBI" id="CHEBI:15378"/>
        <dbReference type="ChEBI" id="CHEBI:30616"/>
        <dbReference type="ChEBI" id="CHEBI:33019"/>
        <dbReference type="ChEBI" id="CHEBI:58698"/>
        <dbReference type="ChEBI" id="CHEBI:62727"/>
    </reaction>
</comment>
<feature type="compositionally biased region" description="Basic and acidic residues" evidence="5">
    <location>
        <begin position="477"/>
        <end position="498"/>
    </location>
</feature>
<evidence type="ECO:0000256" key="5">
    <source>
        <dbReference type="SAM" id="MobiDB-lite"/>
    </source>
</evidence>
<dbReference type="GO" id="GO:0005829">
    <property type="term" value="C:cytosol"/>
    <property type="evidence" value="ECO:0007669"/>
    <property type="project" value="TreeGrafter"/>
</dbReference>
<dbReference type="InterPro" id="IPR038987">
    <property type="entry name" value="MoeA-like"/>
</dbReference>